<comment type="caution">
    <text evidence="4">The sequence shown here is derived from an EMBL/GenBank/DDBJ whole genome shotgun (WGS) entry which is preliminary data.</text>
</comment>
<proteinExistence type="predicted"/>
<reference evidence="4 5" key="1">
    <citation type="journal article" date="2019" name="Int. J. Syst. Evol. Microbiol.">
        <title>The Global Catalogue of Microorganisms (GCM) 10K type strain sequencing project: providing services to taxonomists for standard genome sequencing and annotation.</title>
        <authorList>
            <consortium name="The Broad Institute Genomics Platform"/>
            <consortium name="The Broad Institute Genome Sequencing Center for Infectious Disease"/>
            <person name="Wu L."/>
            <person name="Ma J."/>
        </authorList>
    </citation>
    <scope>NUCLEOTIDE SEQUENCE [LARGE SCALE GENOMIC DNA]</scope>
    <source>
        <strain evidence="4 5">JCM 13850</strain>
    </source>
</reference>
<gene>
    <name evidence="4" type="ORF">GCM10009727_78850</name>
</gene>
<feature type="domain" description="Helicase C-terminal" evidence="3">
    <location>
        <begin position="833"/>
        <end position="989"/>
    </location>
</feature>
<dbReference type="RefSeq" id="WP_344279982.1">
    <property type="nucleotide sequence ID" value="NZ_BAAAMR010000108.1"/>
</dbReference>
<dbReference type="SUPFAM" id="SSF52540">
    <property type="entry name" value="P-loop containing nucleoside triphosphate hydrolases"/>
    <property type="match status" value="2"/>
</dbReference>
<keyword evidence="4" id="KW-0347">Helicase</keyword>
<evidence type="ECO:0000259" key="2">
    <source>
        <dbReference type="PROSITE" id="PS51192"/>
    </source>
</evidence>
<dbReference type="InterPro" id="IPR022138">
    <property type="entry name" value="DUF3670"/>
</dbReference>
<dbReference type="InterPro" id="IPR049730">
    <property type="entry name" value="SNF2/RAD54-like_C"/>
</dbReference>
<dbReference type="Pfam" id="PF00271">
    <property type="entry name" value="Helicase_C"/>
    <property type="match status" value="1"/>
</dbReference>
<evidence type="ECO:0000313" key="4">
    <source>
        <dbReference type="EMBL" id="GAA2162979.1"/>
    </source>
</evidence>
<sequence length="1006" mass="109930">MLVAHATWHAGALCLWAERTGPYRHDPDVHPFATRDFGGTSYEPLLRTAFRVELSLFLPTHGDHPLPSAELGPEPVSGEPELRPWRVPALVLEPFPAMALLQAAEHSGDVVPGSDLRFLCVLAEEAVHLAGRGQVLPALLREDGDLVARWRPVLDDPARFRALARAMPAACRAADGGRPAAEVLREALSGLVDTAVRGVVPHPLLPPRRGKVPDRLPLAERWAEALTGPSAEVAREPGDDPDELVAELDAWAAAARRPSGPLRVCFRLAEPGAAEFTADPAAESSEPEEAEDAWRVEFALQGTEDPSLYVPAAMVWDGEATSVPDAEETLLAGLGRALRLFPDMAPALDGPAPAELTLDTAGAFRFLRRAAPMLAAAGFGVLLPQWAGKAKLGMKLTTRTDDPEASSGAAAPSGFDLKGMINFRWDLAIGDASIDEAELEELARLKTPLVRLRGQWVELDEEQLEAALDFLRHPRQGRMAAAEAIRAIVHAGDDALPLTSVDADGTFGDLLSGEADRRLTPMRTPDDLDAELRPYQERGLAWLTFMNDLGLGALLADDMGLGKTISVLSLLVHERENGARPGPTLAILPMSLVGNWQREAARFTPKLRVYVHHGTGRHRGEDLLRAAAAADLVLTTYGTATRDAEMLAPVEWERVVCDEAQALKNSGTRQARAVRGIPARNRIALTGTPVENHLTELWSIMEFANPGLLGPRSAFRQRFAVPIEKEGDERAALALKRATQPFILRRLKTDKSIISDLPEKQEIKVYCNLTTEQASLYQATVDDMLEQIAEADDKKRRGLVLATMAKLKQVCNHPAHLLKDGSRLPGRSGKLERLEEICAEVLDQGEKALVFTQYAEFGSMLQPYLAARLERPVLWLHGGTSKQARDDLVQHFQSDEEPAIFLLSLKAAGTGLTLTAANHVVHVDRWWNPAVEDQATDRAFRIGQTRNVQVRKFICVGTMEERVDEMIERKKALAESIVGTGEEWLTELSVAELRDVLRLSPEAVSD</sequence>
<evidence type="ECO:0000313" key="5">
    <source>
        <dbReference type="Proteomes" id="UP001501020"/>
    </source>
</evidence>
<dbReference type="PROSITE" id="PS51194">
    <property type="entry name" value="HELICASE_CTER"/>
    <property type="match status" value="1"/>
</dbReference>
<evidence type="ECO:0000259" key="3">
    <source>
        <dbReference type="PROSITE" id="PS51194"/>
    </source>
</evidence>
<dbReference type="PROSITE" id="PS51192">
    <property type="entry name" value="HELICASE_ATP_BIND_1"/>
    <property type="match status" value="1"/>
</dbReference>
<keyword evidence="4" id="KW-0067">ATP-binding</keyword>
<dbReference type="Gene3D" id="3.40.50.300">
    <property type="entry name" value="P-loop containing nucleotide triphosphate hydrolases"/>
    <property type="match status" value="1"/>
</dbReference>
<dbReference type="CDD" id="cd18793">
    <property type="entry name" value="SF2_C_SNF"/>
    <property type="match status" value="1"/>
</dbReference>
<organism evidence="4 5">
    <name type="scientific">Actinomadura napierensis</name>
    <dbReference type="NCBI Taxonomy" id="267854"/>
    <lineage>
        <taxon>Bacteria</taxon>
        <taxon>Bacillati</taxon>
        <taxon>Actinomycetota</taxon>
        <taxon>Actinomycetes</taxon>
        <taxon>Streptosporangiales</taxon>
        <taxon>Thermomonosporaceae</taxon>
        <taxon>Actinomadura</taxon>
    </lineage>
</organism>
<dbReference type="Gene3D" id="3.40.50.10810">
    <property type="entry name" value="Tandem AAA-ATPase domain"/>
    <property type="match status" value="1"/>
</dbReference>
<dbReference type="Proteomes" id="UP001501020">
    <property type="component" value="Unassembled WGS sequence"/>
</dbReference>
<dbReference type="SMART" id="SM00487">
    <property type="entry name" value="DEXDc"/>
    <property type="match status" value="1"/>
</dbReference>
<keyword evidence="4" id="KW-0547">Nucleotide-binding</keyword>
<keyword evidence="1" id="KW-0378">Hydrolase</keyword>
<dbReference type="EMBL" id="BAAAMR010000108">
    <property type="protein sequence ID" value="GAA2162979.1"/>
    <property type="molecule type" value="Genomic_DNA"/>
</dbReference>
<dbReference type="GO" id="GO:0004386">
    <property type="term" value="F:helicase activity"/>
    <property type="evidence" value="ECO:0007669"/>
    <property type="project" value="UniProtKB-KW"/>
</dbReference>
<dbReference type="InterPro" id="IPR027417">
    <property type="entry name" value="P-loop_NTPase"/>
</dbReference>
<keyword evidence="5" id="KW-1185">Reference proteome</keyword>
<feature type="domain" description="Helicase ATP-binding" evidence="2">
    <location>
        <begin position="544"/>
        <end position="707"/>
    </location>
</feature>
<dbReference type="Pfam" id="PF00176">
    <property type="entry name" value="SNF2-rel_dom"/>
    <property type="match status" value="1"/>
</dbReference>
<protein>
    <submittedName>
        <fullName evidence="4">DEAD/DEAH box helicase</fullName>
    </submittedName>
</protein>
<dbReference type="InterPro" id="IPR014001">
    <property type="entry name" value="Helicase_ATP-bd"/>
</dbReference>
<dbReference type="SMART" id="SM00490">
    <property type="entry name" value="HELICc"/>
    <property type="match status" value="1"/>
</dbReference>
<dbReference type="InterPro" id="IPR038718">
    <property type="entry name" value="SNF2-like_sf"/>
</dbReference>
<name>A0ABN3ADY7_9ACTN</name>
<evidence type="ECO:0000256" key="1">
    <source>
        <dbReference type="ARBA" id="ARBA00022801"/>
    </source>
</evidence>
<accession>A0ABN3ADY7</accession>
<dbReference type="InterPro" id="IPR000330">
    <property type="entry name" value="SNF2_N"/>
</dbReference>
<dbReference type="Pfam" id="PF12419">
    <property type="entry name" value="DUF3670"/>
    <property type="match status" value="1"/>
</dbReference>
<dbReference type="CDD" id="cd18012">
    <property type="entry name" value="DEXQc_arch_SWI2_SNF2"/>
    <property type="match status" value="1"/>
</dbReference>
<dbReference type="PANTHER" id="PTHR10799">
    <property type="entry name" value="SNF2/RAD54 HELICASE FAMILY"/>
    <property type="match status" value="1"/>
</dbReference>
<dbReference type="InterPro" id="IPR001650">
    <property type="entry name" value="Helicase_C-like"/>
</dbReference>